<proteinExistence type="predicted"/>
<sequence length="1285" mass="135635">MNTNRILLIVAATSLAVLGIRAPQLVANTTTQGAGTLAQAPLNLGGDGVPPAFMMAVDDSGSMTFQTMFPGQDGEVCFGRDSSSEPYGLFYTTGGNAGKPRTDGSCDHFYLLPGPRAGTGFLGLPPLDQLGAARSPDFNPSFYNPNVKYDAWLTSSMPPTKVPYDYSAGNPNGNASTSATKIDPRNTGTVNLAANRYTTAEVFTLRTGMFLPAGTNYQIVSNGNAFTAPTGGTTWTGGTTNVYMQYYPATFYMKTTTPAAQQPVGYKTDATSRPVITNGCGTGCNLWKYTIASGNFDTTANYTNQLQNFANWFSYYGNRNRAMVAGMSRSLADIKDMRVGFFPINSHGSYNSPLTNAAERVYMQDMSVQARRDDLYTNGIFALGASGSTPNRQAVSAAASQFQRTDAVADGKGGAPVLRVCQKNAVMLFTDGYSNQNSVTVGNVDGNMGAPFADGNSDTMADIVSQYYLDTANGGVVPLRSDGNFALGANGGRVPVPDECKNASPSKKLDCERRLHLNFYGITLGARGTIFNPDVAQDPFVTNPAWPGWQNDNPTTVDDIWHATVNTRGEYINAKTPADITAAMRRVLASVAGGASPSGSVGLSGARISSNSLSVVPFYESKNNNTDWYSRLNASSVSANAAGQVTFTPKWEASAQLPRTGRNLLFGTTSGGAVKPVVRSFTSGNLGDVFTTLCADTLSTCTKAAVTTLGVTESEAVAYLAGQDSGEKKNGGKLRDRTTRLGDIINSSPLVTSPLDNYGFMTLRGANATEFDPYNYEAYLTQKKTRIPMVYVGANDGMIHGFRGDTGGEAFGYIPATAVGHMGNLLFPYDPDRKGDQIFQHRYFVDGPITVSDVYSGTGWSTAMVGTSGAGGRSVFGLDVSDPSLFTSGSVLWEVNDKVTGTTGQRIGHVLGKPVILPVRTASGTRWKAIFGNGYGSISGKASLFIVDVLDGSVVTIEVAETPGTGVPTEPNGLGNIIALDRYVFDSGTFSEGSDGYADTVYGGDLHGNIWKFDLRTNVASFGANLPLFTAKDSAGKRQPILGDLNAVAGPSNGVMILFGTGAYSFGGDADNKDMQSVYGVIDRGVRITAARETALQQQVLSNDNNDDIREVTQNSVNFLTKSGWYMDLAVKVGAAAPVQTGERMVGRPRVQDGTFFFPTFEPITASSANAAESGCAAGGTNWLYGLSALSGSAYMSSVRPGSPTGDPMSAGSGALRLEADTSGPITDVNVMSPPPPAPLGSGATQAEIDARLNTPQCSRIVQAAGGPPLYKWGMCGRQSWRQAR</sequence>
<dbReference type="Pfam" id="PF05567">
    <property type="entry name" value="T4P_PilY1"/>
    <property type="match status" value="1"/>
</dbReference>
<evidence type="ECO:0000256" key="3">
    <source>
        <dbReference type="SAM" id="SignalP"/>
    </source>
</evidence>
<dbReference type="GO" id="GO:0046872">
    <property type="term" value="F:metal ion binding"/>
    <property type="evidence" value="ECO:0007669"/>
    <property type="project" value="UniProtKB-KW"/>
</dbReference>
<protein>
    <submittedName>
        <fullName evidence="5">Pilus assembly protein</fullName>
    </submittedName>
</protein>
<dbReference type="EMBL" id="QTSU01000001">
    <property type="protein sequence ID" value="RDZ29212.1"/>
    <property type="molecule type" value="Genomic_DNA"/>
</dbReference>
<evidence type="ECO:0000256" key="2">
    <source>
        <dbReference type="ARBA" id="ARBA00022837"/>
    </source>
</evidence>
<gene>
    <name evidence="5" type="ORF">DX914_09025</name>
</gene>
<dbReference type="Proteomes" id="UP000264492">
    <property type="component" value="Unassembled WGS sequence"/>
</dbReference>
<feature type="signal peptide" evidence="3">
    <location>
        <begin position="1"/>
        <end position="22"/>
    </location>
</feature>
<evidence type="ECO:0000313" key="5">
    <source>
        <dbReference type="EMBL" id="RDZ29212.1"/>
    </source>
</evidence>
<comment type="caution">
    <text evidence="5">The sequence shown here is derived from an EMBL/GenBank/DDBJ whole genome shotgun (WGS) entry which is preliminary data.</text>
</comment>
<keyword evidence="3" id="KW-0732">Signal</keyword>
<dbReference type="OrthoDB" id="7156875at2"/>
<feature type="domain" description="PilY1 beta-propeller" evidence="4">
    <location>
        <begin position="741"/>
        <end position="1106"/>
    </location>
</feature>
<organism evidence="5 6">
    <name type="scientific">Lysobacter silvisoli</name>
    <dbReference type="NCBI Taxonomy" id="2293254"/>
    <lineage>
        <taxon>Bacteria</taxon>
        <taxon>Pseudomonadati</taxon>
        <taxon>Pseudomonadota</taxon>
        <taxon>Gammaproteobacteria</taxon>
        <taxon>Lysobacterales</taxon>
        <taxon>Lysobacteraceae</taxon>
        <taxon>Lysobacter</taxon>
    </lineage>
</organism>
<reference evidence="5 6" key="1">
    <citation type="submission" date="2018-08" db="EMBL/GenBank/DDBJ databases">
        <title>Lysobacter sp. zong2l5, whole genome shotgun sequence.</title>
        <authorList>
            <person name="Zhang X."/>
            <person name="Feng G."/>
            <person name="Zhu H."/>
        </authorList>
    </citation>
    <scope>NUCLEOTIDE SEQUENCE [LARGE SCALE GENOMIC DNA]</scope>
    <source>
        <strain evidence="6">zong2l5</strain>
    </source>
</reference>
<evidence type="ECO:0000313" key="6">
    <source>
        <dbReference type="Proteomes" id="UP000264492"/>
    </source>
</evidence>
<name>A0A371K5T2_9GAMM</name>
<dbReference type="InterPro" id="IPR008707">
    <property type="entry name" value="B-propeller_PilY1"/>
</dbReference>
<feature type="chain" id="PRO_5016985085" evidence="3">
    <location>
        <begin position="23"/>
        <end position="1285"/>
    </location>
</feature>
<evidence type="ECO:0000259" key="4">
    <source>
        <dbReference type="Pfam" id="PF05567"/>
    </source>
</evidence>
<evidence type="ECO:0000256" key="1">
    <source>
        <dbReference type="ARBA" id="ARBA00022723"/>
    </source>
</evidence>
<keyword evidence="1" id="KW-0479">Metal-binding</keyword>
<keyword evidence="2" id="KW-0106">Calcium</keyword>
<accession>A0A371K5T2</accession>
<dbReference type="RefSeq" id="WP_115858649.1">
    <property type="nucleotide sequence ID" value="NZ_QTSU01000001.1"/>
</dbReference>
<keyword evidence="6" id="KW-1185">Reference proteome</keyword>